<dbReference type="Gene3D" id="2.160.10.10">
    <property type="entry name" value="Hexapeptide repeat proteins"/>
    <property type="match status" value="1"/>
</dbReference>
<accession>A0A840NT47</accession>
<keyword evidence="1" id="KW-0808">Transferase</keyword>
<dbReference type="GO" id="GO:0016740">
    <property type="term" value="F:transferase activity"/>
    <property type="evidence" value="ECO:0007669"/>
    <property type="project" value="UniProtKB-KW"/>
</dbReference>
<dbReference type="SUPFAM" id="SSF51161">
    <property type="entry name" value="Trimeric LpxA-like enzymes"/>
    <property type="match status" value="1"/>
</dbReference>
<proteinExistence type="predicted"/>
<dbReference type="InterPro" id="IPR011004">
    <property type="entry name" value="Trimer_LpxA-like_sf"/>
</dbReference>
<evidence type="ECO:0000313" key="2">
    <source>
        <dbReference type="Proteomes" id="UP000561417"/>
    </source>
</evidence>
<reference evidence="1 2" key="1">
    <citation type="submission" date="2020-08" db="EMBL/GenBank/DDBJ databases">
        <title>Genomic Encyclopedia of Type Strains, Phase IV (KMG-IV): sequencing the most valuable type-strain genomes for metagenomic binning, comparative biology and taxonomic classification.</title>
        <authorList>
            <person name="Goeker M."/>
        </authorList>
    </citation>
    <scope>NUCLEOTIDE SEQUENCE [LARGE SCALE GENOMIC DNA]</scope>
    <source>
        <strain evidence="1 2">DSM 28538</strain>
    </source>
</reference>
<gene>
    <name evidence="1" type="ORF">HNQ69_000247</name>
</gene>
<name>A0A840NT47_9HYPH</name>
<dbReference type="AlphaFoldDB" id="A0A840NT47"/>
<organism evidence="1 2">
    <name type="scientific">Bartonella callosciuri</name>
    <dbReference type="NCBI Taxonomy" id="686223"/>
    <lineage>
        <taxon>Bacteria</taxon>
        <taxon>Pseudomonadati</taxon>
        <taxon>Pseudomonadota</taxon>
        <taxon>Alphaproteobacteria</taxon>
        <taxon>Hyphomicrobiales</taxon>
        <taxon>Bartonellaceae</taxon>
        <taxon>Bartonella</taxon>
    </lineage>
</organism>
<comment type="caution">
    <text evidence="1">The sequence shown here is derived from an EMBL/GenBank/DDBJ whole genome shotgun (WGS) entry which is preliminary data.</text>
</comment>
<protein>
    <submittedName>
        <fullName evidence="1">Bifunctional N-acetylglucosamine-1-phosphate-uridyltransferase/glucosamine-1-phosphate-acetyltransferase GlmU-like protein</fullName>
    </submittedName>
</protein>
<sequence length="62" mass="6945">MTMRPRINTTAWLHGCKLGCSVEINEQVVLHDVTVGDFSHFERNSETTYSDIGCFCSIASHV</sequence>
<dbReference type="Proteomes" id="UP000561417">
    <property type="component" value="Unassembled WGS sequence"/>
</dbReference>
<keyword evidence="2" id="KW-1185">Reference proteome</keyword>
<dbReference type="EMBL" id="JACHIM010000001">
    <property type="protein sequence ID" value="MBB5073143.1"/>
    <property type="molecule type" value="Genomic_DNA"/>
</dbReference>
<evidence type="ECO:0000313" key="1">
    <source>
        <dbReference type="EMBL" id="MBB5073143.1"/>
    </source>
</evidence>